<evidence type="ECO:0000313" key="2">
    <source>
        <dbReference type="EMBL" id="GAA4974085.1"/>
    </source>
</evidence>
<name>A0ABP9HMF1_9FLAO</name>
<reference evidence="3" key="1">
    <citation type="journal article" date="2019" name="Int. J. Syst. Evol. Microbiol.">
        <title>The Global Catalogue of Microorganisms (GCM) 10K type strain sequencing project: providing services to taxonomists for standard genome sequencing and annotation.</title>
        <authorList>
            <consortium name="The Broad Institute Genomics Platform"/>
            <consortium name="The Broad Institute Genome Sequencing Center for Infectious Disease"/>
            <person name="Wu L."/>
            <person name="Ma J."/>
        </authorList>
    </citation>
    <scope>NUCLEOTIDE SEQUENCE [LARGE SCALE GENOMIC DNA]</scope>
    <source>
        <strain evidence="3">JCM 18287</strain>
    </source>
</reference>
<evidence type="ECO:0000313" key="3">
    <source>
        <dbReference type="Proteomes" id="UP001501692"/>
    </source>
</evidence>
<protein>
    <recommendedName>
        <fullName evidence="4">Lipocalin-like domain-containing protein</fullName>
    </recommendedName>
</protein>
<feature type="chain" id="PRO_5045906717" description="Lipocalin-like domain-containing protein" evidence="1">
    <location>
        <begin position="24"/>
        <end position="356"/>
    </location>
</feature>
<dbReference type="PROSITE" id="PS51257">
    <property type="entry name" value="PROKAR_LIPOPROTEIN"/>
    <property type="match status" value="1"/>
</dbReference>
<evidence type="ECO:0008006" key="4">
    <source>
        <dbReference type="Google" id="ProtNLM"/>
    </source>
</evidence>
<dbReference type="EMBL" id="BAABJK010000009">
    <property type="protein sequence ID" value="GAA4974085.1"/>
    <property type="molecule type" value="Genomic_DNA"/>
</dbReference>
<organism evidence="2 3">
    <name type="scientific">Algibacter aquimarinus</name>
    <dbReference type="NCBI Taxonomy" id="1136748"/>
    <lineage>
        <taxon>Bacteria</taxon>
        <taxon>Pseudomonadati</taxon>
        <taxon>Bacteroidota</taxon>
        <taxon>Flavobacteriia</taxon>
        <taxon>Flavobacteriales</taxon>
        <taxon>Flavobacteriaceae</taxon>
        <taxon>Algibacter</taxon>
    </lineage>
</organism>
<keyword evidence="1" id="KW-0732">Signal</keyword>
<accession>A0ABP9HMF1</accession>
<dbReference type="RefSeq" id="WP_345169443.1">
    <property type="nucleotide sequence ID" value="NZ_BAABJK010000009.1"/>
</dbReference>
<proteinExistence type="predicted"/>
<sequence length="356" mass="40135">MKTLRTPFLLVLAFILIFTSCRTEEDLAIDPPVEETIASNSTIASLMSKTSLNDGSVDNIVYHANCFTFKLPITITVNSITITINEIGDYEDLEDILDEFDDDDDLIDISFPVTIVLADFTEITINSFDDLETYVEDCNDENEDDDDIECIDFQYPITASVFDENNDLINTITINDDNDMYDFIEDLDDFAAATINFPITVVFPDDTTQVINTIQELEDAIELADDTCDEDDDYDYNDDDCDNCTTDDLDSIFADCTQWFVDELELNDTELEDNYEGYTFEFKNDGTIAVTQGSNTFNGTWEASGEGNNISFTINIADLTDFNGTWTLHEIEQEPGEAAIEFESGENELEFVSDCN</sequence>
<evidence type="ECO:0000256" key="1">
    <source>
        <dbReference type="SAM" id="SignalP"/>
    </source>
</evidence>
<dbReference type="Proteomes" id="UP001501692">
    <property type="component" value="Unassembled WGS sequence"/>
</dbReference>
<gene>
    <name evidence="2" type="ORF">GCM10023315_25700</name>
</gene>
<feature type="signal peptide" evidence="1">
    <location>
        <begin position="1"/>
        <end position="23"/>
    </location>
</feature>
<comment type="caution">
    <text evidence="2">The sequence shown here is derived from an EMBL/GenBank/DDBJ whole genome shotgun (WGS) entry which is preliminary data.</text>
</comment>
<keyword evidence="3" id="KW-1185">Reference proteome</keyword>